<keyword evidence="3" id="KW-0963">Cytoplasm</keyword>
<comment type="PTM">
    <text evidence="3">Phosphorylated by CheA. Phosphorylation of the N-terminal regulatory domain activates the methylesterase activity.</text>
</comment>
<dbReference type="CDD" id="cd16432">
    <property type="entry name" value="CheB_Rec"/>
    <property type="match status" value="1"/>
</dbReference>
<evidence type="ECO:0000259" key="8">
    <source>
        <dbReference type="PROSITE" id="PS50122"/>
    </source>
</evidence>
<feature type="compositionally biased region" description="Low complexity" evidence="6">
    <location>
        <begin position="147"/>
        <end position="161"/>
    </location>
</feature>
<keyword evidence="3 5" id="KW-0597">Phosphoprotein</keyword>
<dbReference type="GO" id="GO:0005737">
    <property type="term" value="C:cytoplasm"/>
    <property type="evidence" value="ECO:0007669"/>
    <property type="project" value="UniProtKB-SubCell"/>
</dbReference>
<comment type="catalytic activity">
    <reaction evidence="2 3">
        <text>[protein]-L-glutamate 5-O-methyl ester + H2O = L-glutamyl-[protein] + methanol + H(+)</text>
        <dbReference type="Rhea" id="RHEA:23236"/>
        <dbReference type="Rhea" id="RHEA-COMP:10208"/>
        <dbReference type="Rhea" id="RHEA-COMP:10311"/>
        <dbReference type="ChEBI" id="CHEBI:15377"/>
        <dbReference type="ChEBI" id="CHEBI:15378"/>
        <dbReference type="ChEBI" id="CHEBI:17790"/>
        <dbReference type="ChEBI" id="CHEBI:29973"/>
        <dbReference type="ChEBI" id="CHEBI:82795"/>
        <dbReference type="EC" id="3.1.1.61"/>
    </reaction>
</comment>
<keyword evidence="10" id="KW-1185">Reference proteome</keyword>
<feature type="compositionally biased region" description="Polar residues" evidence="6">
    <location>
        <begin position="177"/>
        <end position="199"/>
    </location>
</feature>
<dbReference type="GO" id="GO:0050568">
    <property type="term" value="F:protein-glutamine glutaminase activity"/>
    <property type="evidence" value="ECO:0007669"/>
    <property type="project" value="UniProtKB-UniRule"/>
</dbReference>
<evidence type="ECO:0000313" key="10">
    <source>
        <dbReference type="Proteomes" id="UP000271031"/>
    </source>
</evidence>
<accession>A0A3M8DUK6</accession>
<name>A0A3M8DUK6_9BACL</name>
<evidence type="ECO:0000256" key="2">
    <source>
        <dbReference type="ARBA" id="ARBA00048267"/>
    </source>
</evidence>
<evidence type="ECO:0000256" key="4">
    <source>
        <dbReference type="PROSITE-ProRule" id="PRU00050"/>
    </source>
</evidence>
<dbReference type="PIRSF" id="PIRSF000876">
    <property type="entry name" value="RR_chemtxs_CheB"/>
    <property type="match status" value="1"/>
</dbReference>
<feature type="region of interest" description="Disordered" evidence="6">
    <location>
        <begin position="138"/>
        <end position="199"/>
    </location>
</feature>
<dbReference type="Gene3D" id="3.40.50.180">
    <property type="entry name" value="Methylesterase CheB, C-terminal domain"/>
    <property type="match status" value="1"/>
</dbReference>
<evidence type="ECO:0000313" key="9">
    <source>
        <dbReference type="EMBL" id="RNB91860.1"/>
    </source>
</evidence>
<comment type="subcellular location">
    <subcellularLocation>
        <location evidence="3">Cytoplasm</location>
    </subcellularLocation>
</comment>
<dbReference type="EMBL" id="RHHQ01000004">
    <property type="protein sequence ID" value="RNB91860.1"/>
    <property type="molecule type" value="Genomic_DNA"/>
</dbReference>
<dbReference type="OrthoDB" id="9793421at2"/>
<dbReference type="InterPro" id="IPR008248">
    <property type="entry name" value="CheB-like"/>
</dbReference>
<dbReference type="CDD" id="cd17541">
    <property type="entry name" value="REC_CheB-like"/>
    <property type="match status" value="1"/>
</dbReference>
<dbReference type="GO" id="GO:0008984">
    <property type="term" value="F:protein-glutamate methylesterase activity"/>
    <property type="evidence" value="ECO:0007669"/>
    <property type="project" value="UniProtKB-UniRule"/>
</dbReference>
<sequence length="402" mass="42849">MKTIRVLVVDDSAFMRKVISDILSEDPSIEVIDRAKNGKECVEKVKSLQPDVVTLDLEMPIMNGLEALEQLMKEHPVPVVMLSSVTREGAEQTIHALELGAIDFVTKPSGSISLDIHKVADGIVEKVKAAALTRLRQRRPGGFAPKSSVSSQSSFSSSAPSPTVQPQPSEKPVGFQRPSSFQAERETASAQATAPSVSPIKQNRISQLGTSFSKLVAVGTSTGGPKALQTLLTAIPAHFPAPIVVVQHMPPGFTRSLAQRLDTLCGLHVVEAENGQALEAGTVYIAPGGYHMEVAEQSGKQLTIHLHQADPRGGHRPSVDVLFESVSKLTNVSKWAIIMTGMGSDGTKGLRLMKEGGPVTSIIEDESSCVVYGMPRSAVVAGLADHVVPLEKIAETLVRLVN</sequence>
<dbReference type="GO" id="GO:0006935">
    <property type="term" value="P:chemotaxis"/>
    <property type="evidence" value="ECO:0007669"/>
    <property type="project" value="UniProtKB-UniRule"/>
</dbReference>
<dbReference type="InterPro" id="IPR000673">
    <property type="entry name" value="Sig_transdc_resp-reg_Me-estase"/>
</dbReference>
<proteinExistence type="inferred from homology"/>
<comment type="function">
    <text evidence="3">Involved in chemotaxis. Part of a chemotaxis signal transduction system that modulates chemotaxis in response to various stimuli. Catalyzes the demethylation of specific methylglutamate residues introduced into the chemoreceptors (methyl-accepting chemotaxis proteins or MCP) by CheR. Also mediates the irreversible deamidation of specific glutamine residues to glutamic acid.</text>
</comment>
<feature type="domain" description="Response regulatory" evidence="7">
    <location>
        <begin position="5"/>
        <end position="122"/>
    </location>
</feature>
<dbReference type="NCBIfam" id="NF009206">
    <property type="entry name" value="PRK12555.1"/>
    <property type="match status" value="1"/>
</dbReference>
<dbReference type="SUPFAM" id="SSF52738">
    <property type="entry name" value="Methylesterase CheB, C-terminal domain"/>
    <property type="match status" value="1"/>
</dbReference>
<dbReference type="AlphaFoldDB" id="A0A3M8DUK6"/>
<dbReference type="NCBIfam" id="NF001965">
    <property type="entry name" value="PRK00742.1"/>
    <property type="match status" value="1"/>
</dbReference>
<keyword evidence="1 3" id="KW-0378">Hydrolase</keyword>
<dbReference type="PROSITE" id="PS50122">
    <property type="entry name" value="CHEB"/>
    <property type="match status" value="1"/>
</dbReference>
<evidence type="ECO:0000256" key="5">
    <source>
        <dbReference type="PROSITE-ProRule" id="PRU00169"/>
    </source>
</evidence>
<dbReference type="PROSITE" id="PS50110">
    <property type="entry name" value="RESPONSE_REGULATORY"/>
    <property type="match status" value="1"/>
</dbReference>
<comment type="domain">
    <text evidence="3">Contains a C-terminal catalytic domain, and an N-terminal region which modulates catalytic activity.</text>
</comment>
<dbReference type="InterPro" id="IPR001789">
    <property type="entry name" value="Sig_transdc_resp-reg_receiver"/>
</dbReference>
<dbReference type="PANTHER" id="PTHR42872">
    <property type="entry name" value="PROTEIN-GLUTAMATE METHYLESTERASE/PROTEIN-GLUTAMINE GLUTAMINASE"/>
    <property type="match status" value="1"/>
</dbReference>
<evidence type="ECO:0000256" key="1">
    <source>
        <dbReference type="ARBA" id="ARBA00022801"/>
    </source>
</evidence>
<reference evidence="9 10" key="1">
    <citation type="submission" date="2018-10" db="EMBL/GenBank/DDBJ databases">
        <title>Phylogenomics of Brevibacillus.</title>
        <authorList>
            <person name="Dunlap C."/>
        </authorList>
    </citation>
    <scope>NUCLEOTIDE SEQUENCE [LARGE SCALE GENOMIC DNA]</scope>
    <source>
        <strain evidence="9 10">JCM 15716</strain>
    </source>
</reference>
<dbReference type="PANTHER" id="PTHR42872:SF3">
    <property type="entry name" value="PROTEIN-GLUTAMATE METHYLESTERASE_PROTEIN-GLUTAMINE GLUTAMINASE 1"/>
    <property type="match status" value="1"/>
</dbReference>
<dbReference type="GO" id="GO:0000156">
    <property type="term" value="F:phosphorelay response regulator activity"/>
    <property type="evidence" value="ECO:0007669"/>
    <property type="project" value="InterPro"/>
</dbReference>
<dbReference type="Gene3D" id="3.40.50.2300">
    <property type="match status" value="1"/>
</dbReference>
<feature type="active site" evidence="3 4">
    <location>
        <position position="221"/>
    </location>
</feature>
<keyword evidence="3 4" id="KW-0145">Chemotaxis</keyword>
<feature type="modified residue" description="4-aspartylphosphate" evidence="3 5">
    <location>
        <position position="56"/>
    </location>
</feature>
<feature type="active site" evidence="3 4">
    <location>
        <position position="248"/>
    </location>
</feature>
<dbReference type="EC" id="3.1.1.61" evidence="3"/>
<evidence type="ECO:0000256" key="3">
    <source>
        <dbReference type="HAMAP-Rule" id="MF_00099"/>
    </source>
</evidence>
<dbReference type="SUPFAM" id="SSF52172">
    <property type="entry name" value="CheY-like"/>
    <property type="match status" value="1"/>
</dbReference>
<evidence type="ECO:0000259" key="7">
    <source>
        <dbReference type="PROSITE" id="PS50110"/>
    </source>
</evidence>
<comment type="catalytic activity">
    <reaction evidence="3">
        <text>L-glutaminyl-[protein] + H2O = L-glutamyl-[protein] + NH4(+)</text>
        <dbReference type="Rhea" id="RHEA:16441"/>
        <dbReference type="Rhea" id="RHEA-COMP:10207"/>
        <dbReference type="Rhea" id="RHEA-COMP:10208"/>
        <dbReference type="ChEBI" id="CHEBI:15377"/>
        <dbReference type="ChEBI" id="CHEBI:28938"/>
        <dbReference type="ChEBI" id="CHEBI:29973"/>
        <dbReference type="ChEBI" id="CHEBI:30011"/>
        <dbReference type="EC" id="3.5.1.44"/>
    </reaction>
</comment>
<evidence type="ECO:0000256" key="6">
    <source>
        <dbReference type="SAM" id="MobiDB-lite"/>
    </source>
</evidence>
<comment type="caution">
    <text evidence="9">The sequence shown here is derived from an EMBL/GenBank/DDBJ whole genome shotgun (WGS) entry which is preliminary data.</text>
</comment>
<dbReference type="InterPro" id="IPR035909">
    <property type="entry name" value="CheB_C"/>
</dbReference>
<feature type="domain" description="CheB-type methylesterase" evidence="8">
    <location>
        <begin position="208"/>
        <end position="402"/>
    </location>
</feature>
<dbReference type="Pfam" id="PF00072">
    <property type="entry name" value="Response_reg"/>
    <property type="match status" value="1"/>
</dbReference>
<gene>
    <name evidence="3" type="primary">cheB</name>
    <name evidence="9" type="ORF">EDM56_03665</name>
</gene>
<protein>
    <recommendedName>
        <fullName evidence="3">Protein-glutamate methylesterase/protein-glutamine glutaminase</fullName>
        <ecNumber evidence="3">3.1.1.61</ecNumber>
        <ecNumber evidence="3">3.5.1.44</ecNumber>
    </recommendedName>
</protein>
<feature type="active site" evidence="3 4">
    <location>
        <position position="345"/>
    </location>
</feature>
<dbReference type="RefSeq" id="WP_122916522.1">
    <property type="nucleotide sequence ID" value="NZ_RHHQ01000004.1"/>
</dbReference>
<dbReference type="Proteomes" id="UP000271031">
    <property type="component" value="Unassembled WGS sequence"/>
</dbReference>
<dbReference type="SMART" id="SM00448">
    <property type="entry name" value="REC"/>
    <property type="match status" value="1"/>
</dbReference>
<dbReference type="Pfam" id="PF01339">
    <property type="entry name" value="CheB_methylest"/>
    <property type="match status" value="1"/>
</dbReference>
<dbReference type="EC" id="3.5.1.44" evidence="3"/>
<comment type="similarity">
    <text evidence="3">Belongs to the CheB family.</text>
</comment>
<organism evidence="9 10">
    <name type="scientific">Brevibacillus fluminis</name>
    <dbReference type="NCBI Taxonomy" id="511487"/>
    <lineage>
        <taxon>Bacteria</taxon>
        <taxon>Bacillati</taxon>
        <taxon>Bacillota</taxon>
        <taxon>Bacilli</taxon>
        <taxon>Bacillales</taxon>
        <taxon>Paenibacillaceae</taxon>
        <taxon>Brevibacillus</taxon>
    </lineage>
</organism>
<dbReference type="InterPro" id="IPR011006">
    <property type="entry name" value="CheY-like_superfamily"/>
</dbReference>
<dbReference type="HAMAP" id="MF_00099">
    <property type="entry name" value="CheB_chemtxs"/>
    <property type="match status" value="1"/>
</dbReference>